<dbReference type="InterPro" id="IPR025847">
    <property type="entry name" value="MEDS_domain"/>
</dbReference>
<proteinExistence type="predicted"/>
<keyword evidence="4" id="KW-0808">Transferase</keyword>
<evidence type="ECO:0000313" key="4">
    <source>
        <dbReference type="EMBL" id="GAA0352901.1"/>
    </source>
</evidence>
<keyword evidence="5" id="KW-1185">Reference proteome</keyword>
<dbReference type="PANTHER" id="PTHR35526:SF3">
    <property type="entry name" value="ANTI-SIGMA-F FACTOR RSBW"/>
    <property type="match status" value="1"/>
</dbReference>
<dbReference type="Proteomes" id="UP001501822">
    <property type="component" value="Unassembled WGS sequence"/>
</dbReference>
<keyword evidence="4" id="KW-0418">Kinase</keyword>
<feature type="domain" description="MEDS" evidence="3">
    <location>
        <begin position="9"/>
        <end position="152"/>
    </location>
</feature>
<organism evidence="4 5">
    <name type="scientific">Actinoallomurus spadix</name>
    <dbReference type="NCBI Taxonomy" id="79912"/>
    <lineage>
        <taxon>Bacteria</taxon>
        <taxon>Bacillati</taxon>
        <taxon>Actinomycetota</taxon>
        <taxon>Actinomycetes</taxon>
        <taxon>Streptosporangiales</taxon>
        <taxon>Thermomonosporaceae</taxon>
        <taxon>Actinoallomurus</taxon>
    </lineage>
</organism>
<evidence type="ECO:0000256" key="1">
    <source>
        <dbReference type="ARBA" id="ARBA00022527"/>
    </source>
</evidence>
<dbReference type="RefSeq" id="WP_252807514.1">
    <property type="nucleotide sequence ID" value="NZ_BAAABM010000045.1"/>
</dbReference>
<gene>
    <name evidence="4" type="ORF">GCM10010151_48050</name>
</gene>
<keyword evidence="1" id="KW-0723">Serine/threonine-protein kinase</keyword>
<dbReference type="GO" id="GO:0016301">
    <property type="term" value="F:kinase activity"/>
    <property type="evidence" value="ECO:0007669"/>
    <property type="project" value="UniProtKB-KW"/>
</dbReference>
<dbReference type="InterPro" id="IPR050267">
    <property type="entry name" value="Anti-sigma-factor_SerPK"/>
</dbReference>
<evidence type="ECO:0000259" key="3">
    <source>
        <dbReference type="Pfam" id="PF14417"/>
    </source>
</evidence>
<dbReference type="Pfam" id="PF13581">
    <property type="entry name" value="HATPase_c_2"/>
    <property type="match status" value="1"/>
</dbReference>
<dbReference type="InterPro" id="IPR036890">
    <property type="entry name" value="HATPase_C_sf"/>
</dbReference>
<name>A0ABN0X1P0_9ACTN</name>
<dbReference type="PANTHER" id="PTHR35526">
    <property type="entry name" value="ANTI-SIGMA-F FACTOR RSBW-RELATED"/>
    <property type="match status" value="1"/>
</dbReference>
<dbReference type="Gene3D" id="3.30.565.10">
    <property type="entry name" value="Histidine kinase-like ATPase, C-terminal domain"/>
    <property type="match status" value="1"/>
</dbReference>
<dbReference type="SUPFAM" id="SSF55874">
    <property type="entry name" value="ATPase domain of HSP90 chaperone/DNA topoisomerase II/histidine kinase"/>
    <property type="match status" value="1"/>
</dbReference>
<dbReference type="InterPro" id="IPR003594">
    <property type="entry name" value="HATPase_dom"/>
</dbReference>
<evidence type="ECO:0000313" key="5">
    <source>
        <dbReference type="Proteomes" id="UP001501822"/>
    </source>
</evidence>
<accession>A0ABN0X1P0</accession>
<sequence length="308" mass="32510">MTAPAPFSHPALLYRGEEEYLAGTLPFVRGGLEAGEPVAVAVPGYRLALLRAGLGAAAGGVRFIDMSAAGRNPGRIIPGVLRRFADAYPGRRVRIIGEPVWPGRSAVEYPACAQHEALINLAFAGRAATVLCPYDAAELDRRALADAALTHPVLIEDGVERASPEFDPEKVIEVYNDVGPEPMDTAALDFDADALGEVRVFATAEAARRGLAGDRLLDLELAVNELAANSIVHGGGRGTLRVWSLPGFVVCEVSDLGRLADPLAGRRPVGPHAHGGRGLLLVNQISDLVRISRSGDGTRVQAHFAVGR</sequence>
<comment type="caution">
    <text evidence="4">The sequence shown here is derived from an EMBL/GenBank/DDBJ whole genome shotgun (WGS) entry which is preliminary data.</text>
</comment>
<protein>
    <submittedName>
        <fullName evidence="4">Sensor histidine kinase</fullName>
    </submittedName>
</protein>
<dbReference type="InterPro" id="IPR047718">
    <property type="entry name" value="RsbA-like_anti_sig"/>
</dbReference>
<evidence type="ECO:0000259" key="2">
    <source>
        <dbReference type="Pfam" id="PF13581"/>
    </source>
</evidence>
<dbReference type="Pfam" id="PF14417">
    <property type="entry name" value="MEDS"/>
    <property type="match status" value="1"/>
</dbReference>
<feature type="domain" description="Histidine kinase/HSP90-like ATPase" evidence="2">
    <location>
        <begin position="191"/>
        <end position="302"/>
    </location>
</feature>
<dbReference type="CDD" id="cd16936">
    <property type="entry name" value="HATPase_RsbW-like"/>
    <property type="match status" value="1"/>
</dbReference>
<dbReference type="NCBIfam" id="NF041045">
    <property type="entry name" value="RsbA_anti_sig"/>
    <property type="match status" value="1"/>
</dbReference>
<reference evidence="4 5" key="1">
    <citation type="journal article" date="2019" name="Int. J. Syst. Evol. Microbiol.">
        <title>The Global Catalogue of Microorganisms (GCM) 10K type strain sequencing project: providing services to taxonomists for standard genome sequencing and annotation.</title>
        <authorList>
            <consortium name="The Broad Institute Genomics Platform"/>
            <consortium name="The Broad Institute Genome Sequencing Center for Infectious Disease"/>
            <person name="Wu L."/>
            <person name="Ma J."/>
        </authorList>
    </citation>
    <scope>NUCLEOTIDE SEQUENCE [LARGE SCALE GENOMIC DNA]</scope>
    <source>
        <strain evidence="4 5">JCM 3146</strain>
    </source>
</reference>
<dbReference type="EMBL" id="BAAABM010000045">
    <property type="protein sequence ID" value="GAA0352901.1"/>
    <property type="molecule type" value="Genomic_DNA"/>
</dbReference>